<evidence type="ECO:0000256" key="12">
    <source>
        <dbReference type="ARBA" id="ARBA00023125"/>
    </source>
</evidence>
<dbReference type="InterPro" id="IPR001191">
    <property type="entry name" value="Gemini_AL1_REP"/>
</dbReference>
<dbReference type="Pfam" id="PF00799">
    <property type="entry name" value="Gemini_AL1"/>
    <property type="match status" value="1"/>
</dbReference>
<evidence type="ECO:0000256" key="10">
    <source>
        <dbReference type="ARBA" id="ARBA00022801"/>
    </source>
</evidence>
<evidence type="ECO:0000256" key="13">
    <source>
        <dbReference type="PIRSR" id="PIRSR601191-1"/>
    </source>
</evidence>
<dbReference type="GO" id="GO:0046872">
    <property type="term" value="F:metal ion binding"/>
    <property type="evidence" value="ECO:0007669"/>
    <property type="project" value="UniProtKB-KW"/>
</dbReference>
<dbReference type="PRINTS" id="PR00228">
    <property type="entry name" value="GEMCOATCLVL1"/>
</dbReference>
<dbReference type="GO" id="GO:0003677">
    <property type="term" value="F:DNA binding"/>
    <property type="evidence" value="ECO:0007669"/>
    <property type="project" value="UniProtKB-KW"/>
</dbReference>
<keyword evidence="6" id="KW-0540">Nuclease</keyword>
<dbReference type="EMBL" id="MT309815">
    <property type="protein sequence ID" value="QJB18550.1"/>
    <property type="molecule type" value="Genomic_DNA"/>
</dbReference>
<comment type="cofactor">
    <cofactor evidence="14">
        <name>Mg(2+)</name>
        <dbReference type="ChEBI" id="CHEBI:18420"/>
    </cofactor>
    <cofactor evidence="14">
        <name>Mn(2+)</name>
        <dbReference type="ChEBI" id="CHEBI:29035"/>
    </cofactor>
    <text evidence="14">Divalent metal cations, possibly Mg(2+) or Mn(2+).</text>
</comment>
<keyword evidence="9" id="KW-0255">Endonuclease</keyword>
<keyword evidence="4" id="KW-0548">Nucleotidyltransferase</keyword>
<dbReference type="InterPro" id="IPR049912">
    <property type="entry name" value="CRESS_DNA_REP"/>
</dbReference>
<protein>
    <submittedName>
        <fullName evidence="16">Replication-associated protein</fullName>
    </submittedName>
</protein>
<dbReference type="GO" id="GO:0016779">
    <property type="term" value="F:nucleotidyltransferase activity"/>
    <property type="evidence" value="ECO:0007669"/>
    <property type="project" value="UniProtKB-KW"/>
</dbReference>
<evidence type="ECO:0000256" key="14">
    <source>
        <dbReference type="PIRSR" id="PIRSR601191-2"/>
    </source>
</evidence>
<evidence type="ECO:0000256" key="6">
    <source>
        <dbReference type="ARBA" id="ARBA00022722"/>
    </source>
</evidence>
<evidence type="ECO:0000256" key="9">
    <source>
        <dbReference type="ARBA" id="ARBA00022759"/>
    </source>
</evidence>
<dbReference type="SUPFAM" id="SSF55464">
    <property type="entry name" value="Origin of replication-binding domain, RBD-like"/>
    <property type="match status" value="1"/>
</dbReference>
<sequence length="297" mass="35236">MTGDATRRNNFRLRTRRVFITYPQCSDNFRPLLRTFFCQFTPAICSYVEAQEAHQDGGTHHHVFIEFESTFSTRNERIFDLGGRHPNIQPVRSKRAVLEYVKKDGDYTALQRRGTEWQTWDLSSYIKPNWKDAIEAKSKDEFFRLARLANARDWVLQRSNIMQYGDELFRRRINYHVRCPLVLYGPTRTGKTLWARSQGDHFYMCNMFNVDKLDSSVTYGVFDDIHPTLFGHNWKPWIGCQQEFTVTDKYRKKKSVVWGKPSIFIFNVPEFEQIISLWDWAYVIRNAVIAEITEPLF</sequence>
<keyword evidence="8" id="KW-0547">Nucleotide-binding</keyword>
<evidence type="ECO:0000256" key="4">
    <source>
        <dbReference type="ARBA" id="ARBA00022695"/>
    </source>
</evidence>
<keyword evidence="3" id="KW-0808">Transferase</keyword>
<evidence type="ECO:0000256" key="8">
    <source>
        <dbReference type="ARBA" id="ARBA00022741"/>
    </source>
</evidence>
<comment type="subcellular location">
    <subcellularLocation>
        <location evidence="1">Host nucleus</location>
    </subcellularLocation>
</comment>
<feature type="binding site" evidence="14">
    <location>
        <position position="62"/>
    </location>
    <ligand>
        <name>a divalent metal cation</name>
        <dbReference type="ChEBI" id="CHEBI:60240"/>
    </ligand>
</feature>
<evidence type="ECO:0000256" key="3">
    <source>
        <dbReference type="ARBA" id="ARBA00022679"/>
    </source>
</evidence>
<dbReference type="GO" id="GO:0005198">
    <property type="term" value="F:structural molecule activity"/>
    <property type="evidence" value="ECO:0007669"/>
    <property type="project" value="InterPro"/>
</dbReference>
<evidence type="ECO:0000256" key="5">
    <source>
        <dbReference type="ARBA" id="ARBA00022705"/>
    </source>
</evidence>
<keyword evidence="10" id="KW-0378">Hydrolase</keyword>
<feature type="binding site" evidence="14">
    <location>
        <position position="104"/>
    </location>
    <ligand>
        <name>a divalent metal cation</name>
        <dbReference type="ChEBI" id="CHEBI:60240"/>
    </ligand>
</feature>
<feature type="active site" description="For DNA cleavage activity" evidence="13">
    <location>
        <position position="100"/>
    </location>
</feature>
<keyword evidence="7 14" id="KW-0479">Metal-binding</keyword>
<evidence type="ECO:0000313" key="16">
    <source>
        <dbReference type="EMBL" id="QJB18550.1"/>
    </source>
</evidence>
<feature type="domain" description="CRESS-DNA virus Rep endonuclease" evidence="15">
    <location>
        <begin position="11"/>
        <end position="106"/>
    </location>
</feature>
<feature type="binding site" evidence="14">
    <location>
        <position position="52"/>
    </location>
    <ligand>
        <name>a divalent metal cation</name>
        <dbReference type="ChEBI" id="CHEBI:60240"/>
    </ligand>
</feature>
<dbReference type="PRINTS" id="PR00227">
    <property type="entry name" value="GEMCOATAL1"/>
</dbReference>
<evidence type="ECO:0000259" key="15">
    <source>
        <dbReference type="Pfam" id="PF00799"/>
    </source>
</evidence>
<name>A0A858NET4_9VIRU</name>
<dbReference type="GO" id="GO:0042025">
    <property type="term" value="C:host cell nucleus"/>
    <property type="evidence" value="ECO:0007669"/>
    <property type="project" value="UniProtKB-SubCell"/>
</dbReference>
<keyword evidence="2" id="KW-1048">Host nucleus</keyword>
<dbReference type="GO" id="GO:0004519">
    <property type="term" value="F:endonuclease activity"/>
    <property type="evidence" value="ECO:0007669"/>
    <property type="project" value="UniProtKB-KW"/>
</dbReference>
<evidence type="ECO:0000256" key="2">
    <source>
        <dbReference type="ARBA" id="ARBA00022562"/>
    </source>
</evidence>
<feature type="binding site" evidence="14">
    <location>
        <position position="60"/>
    </location>
    <ligand>
        <name>a divalent metal cation</name>
        <dbReference type="ChEBI" id="CHEBI:60240"/>
    </ligand>
</feature>
<evidence type="ECO:0000256" key="11">
    <source>
        <dbReference type="ARBA" id="ARBA00023124"/>
    </source>
</evidence>
<evidence type="ECO:0000256" key="1">
    <source>
        <dbReference type="ARBA" id="ARBA00004147"/>
    </source>
</evidence>
<keyword evidence="12" id="KW-0238">DNA-binding</keyword>
<evidence type="ECO:0000256" key="7">
    <source>
        <dbReference type="ARBA" id="ARBA00022723"/>
    </source>
</evidence>
<keyword evidence="5" id="KW-0235">DNA replication</keyword>
<dbReference type="GO" id="GO:0006260">
    <property type="term" value="P:DNA replication"/>
    <property type="evidence" value="ECO:0007669"/>
    <property type="project" value="UniProtKB-KW"/>
</dbReference>
<accession>A0A858NET4</accession>
<organism evidence="16">
    <name type="scientific">Genomoviridae sp</name>
    <dbReference type="NCBI Taxonomy" id="2202565"/>
    <lineage>
        <taxon>Viruses</taxon>
        <taxon>Monodnaviria</taxon>
        <taxon>Shotokuvirae</taxon>
        <taxon>Cressdnaviricota</taxon>
        <taxon>Repensiviricetes</taxon>
        <taxon>Geplafuvirales</taxon>
        <taxon>Genomoviridae</taxon>
    </lineage>
</organism>
<keyword evidence="11" id="KW-0190">Covalent protein-DNA linkage</keyword>
<reference evidence="16" key="1">
    <citation type="submission" date="2020-04" db="EMBL/GenBank/DDBJ databases">
        <title>Genomes of microviruses in a sewage oxidation pond.</title>
        <authorList>
            <person name="Schreck J."/>
            <person name="Kraberger S."/>
            <person name="Scotch M."/>
            <person name="Halden R.U."/>
            <person name="Varsani A."/>
        </authorList>
    </citation>
    <scope>NUCLEOTIDE SEQUENCE</scope>
    <source>
        <strain evidence="16">6538_397</strain>
    </source>
</reference>
<dbReference type="Gene3D" id="3.40.1310.20">
    <property type="match status" value="1"/>
</dbReference>
<dbReference type="GO" id="GO:0000166">
    <property type="term" value="F:nucleotide binding"/>
    <property type="evidence" value="ECO:0007669"/>
    <property type="project" value="UniProtKB-KW"/>
</dbReference>
<dbReference type="InterPro" id="IPR001301">
    <property type="entry name" value="Gemini_AL1_CLV"/>
</dbReference>
<dbReference type="GO" id="GO:0016787">
    <property type="term" value="F:hydrolase activity"/>
    <property type="evidence" value="ECO:0007669"/>
    <property type="project" value="UniProtKB-KW"/>
</dbReference>
<proteinExistence type="predicted"/>